<organism evidence="2 3">
    <name type="scientific">Galerina marginata (strain CBS 339.88)</name>
    <dbReference type="NCBI Taxonomy" id="685588"/>
    <lineage>
        <taxon>Eukaryota</taxon>
        <taxon>Fungi</taxon>
        <taxon>Dikarya</taxon>
        <taxon>Basidiomycota</taxon>
        <taxon>Agaricomycotina</taxon>
        <taxon>Agaricomycetes</taxon>
        <taxon>Agaricomycetidae</taxon>
        <taxon>Agaricales</taxon>
        <taxon>Agaricineae</taxon>
        <taxon>Strophariaceae</taxon>
        <taxon>Galerina</taxon>
    </lineage>
</organism>
<keyword evidence="1" id="KW-1133">Transmembrane helix</keyword>
<evidence type="ECO:0000313" key="2">
    <source>
        <dbReference type="EMBL" id="KDR73708.1"/>
    </source>
</evidence>
<feature type="transmembrane region" description="Helical" evidence="1">
    <location>
        <begin position="21"/>
        <end position="39"/>
    </location>
</feature>
<evidence type="ECO:0000313" key="3">
    <source>
        <dbReference type="Proteomes" id="UP000027222"/>
    </source>
</evidence>
<reference evidence="3" key="1">
    <citation type="journal article" date="2014" name="Proc. Natl. Acad. Sci. U.S.A.">
        <title>Extensive sampling of basidiomycete genomes demonstrates inadequacy of the white-rot/brown-rot paradigm for wood decay fungi.</title>
        <authorList>
            <person name="Riley R."/>
            <person name="Salamov A.A."/>
            <person name="Brown D.W."/>
            <person name="Nagy L.G."/>
            <person name="Floudas D."/>
            <person name="Held B.W."/>
            <person name="Levasseur A."/>
            <person name="Lombard V."/>
            <person name="Morin E."/>
            <person name="Otillar R."/>
            <person name="Lindquist E.A."/>
            <person name="Sun H."/>
            <person name="LaButti K.M."/>
            <person name="Schmutz J."/>
            <person name="Jabbour D."/>
            <person name="Luo H."/>
            <person name="Baker S.E."/>
            <person name="Pisabarro A.G."/>
            <person name="Walton J.D."/>
            <person name="Blanchette R.A."/>
            <person name="Henrissat B."/>
            <person name="Martin F."/>
            <person name="Cullen D."/>
            <person name="Hibbett D.S."/>
            <person name="Grigoriev I.V."/>
        </authorList>
    </citation>
    <scope>NUCLEOTIDE SEQUENCE [LARGE SCALE GENOMIC DNA]</scope>
    <source>
        <strain evidence="3">CBS 339.88</strain>
    </source>
</reference>
<keyword evidence="1" id="KW-0812">Transmembrane</keyword>
<dbReference type="HOGENOM" id="CLU_997639_0_0_1"/>
<dbReference type="EMBL" id="KL142385">
    <property type="protein sequence ID" value="KDR73708.1"/>
    <property type="molecule type" value="Genomic_DNA"/>
</dbReference>
<sequence>MMQSDEARGRGRWPVLARWGALGRAGVCLFGFGLTAIGAHPRATSFKAGRTEERTCAGGALFLELWLHIRAHSCHLVTTRLPLVAATNVCRISIPPQLCFHRLQIHLKSHSILLPLIITRPSVIRFLPLLHSSLTICPISSCLSRLVMFTPMPPFHVVPCSLHAPLKFNLTSISYAYFNTQITISAAGHDMTLFIISSSSSLLLPGFYIFFIPYFLFSFLVIFMTLFGDDFIFTQMTLLPSISIRSYMPYSTHPNRPTDQPTNSLHSVCVLNRHRTFTH</sequence>
<evidence type="ECO:0000256" key="1">
    <source>
        <dbReference type="SAM" id="Phobius"/>
    </source>
</evidence>
<keyword evidence="3" id="KW-1185">Reference proteome</keyword>
<feature type="transmembrane region" description="Helical" evidence="1">
    <location>
        <begin position="207"/>
        <end position="227"/>
    </location>
</feature>
<gene>
    <name evidence="2" type="ORF">GALMADRAFT_628432</name>
</gene>
<dbReference type="Proteomes" id="UP000027222">
    <property type="component" value="Unassembled WGS sequence"/>
</dbReference>
<protein>
    <submittedName>
        <fullName evidence="2">Uncharacterized protein</fullName>
    </submittedName>
</protein>
<proteinExistence type="predicted"/>
<name>A0A067T3U9_GALM3</name>
<accession>A0A067T3U9</accession>
<keyword evidence="1" id="KW-0472">Membrane</keyword>
<dbReference type="AlphaFoldDB" id="A0A067T3U9"/>